<organism evidence="10 11">
    <name type="scientific">Caerostris extrusa</name>
    <name type="common">Bark spider</name>
    <name type="synonym">Caerostris bankana</name>
    <dbReference type="NCBI Taxonomy" id="172846"/>
    <lineage>
        <taxon>Eukaryota</taxon>
        <taxon>Metazoa</taxon>
        <taxon>Ecdysozoa</taxon>
        <taxon>Arthropoda</taxon>
        <taxon>Chelicerata</taxon>
        <taxon>Arachnida</taxon>
        <taxon>Araneae</taxon>
        <taxon>Araneomorphae</taxon>
        <taxon>Entelegynae</taxon>
        <taxon>Araneoidea</taxon>
        <taxon>Araneidae</taxon>
        <taxon>Caerostris</taxon>
    </lineage>
</organism>
<dbReference type="AlphaFoldDB" id="A0AAV4QKD7"/>
<proteinExistence type="inferred from homology"/>
<dbReference type="SUPFAM" id="SSF48264">
    <property type="entry name" value="Cytochrome P450"/>
    <property type="match status" value="2"/>
</dbReference>
<evidence type="ECO:0000256" key="2">
    <source>
        <dbReference type="ARBA" id="ARBA00010617"/>
    </source>
</evidence>
<sequence>MKRNAVFFNSLFNQVIRNCTKDTPPVKHGNLTISLANWVRRSSTVTWDSAKPFKEIPSDLILPVIGTTYQSMPIIGKYSLDRQHDTNRDKRQRLGDIIREKLGPIDAVICYTAEDLQELFRNEGLHPHRIEFSTLKAYRESRKEWFNTTGLLVVQGQEWYDLRTKTQKHLLKPSSIRAYLDPMQDVAKDFTQRILDIRNENKEIPDVLSELYKWALESVSLVGLDTRLGCLRKDLPPQSDGMQMIQSVLTQFECMNKLEAFSGNFPFWKFFPTPTWKKFTEASDVYAKIAFKYINQSLERIKQMENSNDRKLTFLQEMLIKDLNVGDAMVFVADMLMAGIETTSHSVGFCLYHLAKNPEEQEKLHKEIIRLLPSKNHKISDSVYDQLHYLKACIKESMRLNPVIGGAARTLAKDTVLSGYQVPAGTMVFVAYEEIFMDPKNFKNPDKFMPERWLDKEEKPNPFAFIPFGFGPRSCIGRRLAELEMNCLVTEIIRNFKVEYHYEDIGILSKMKKYSKHELLFHGKDAGEKFKERILSKSIGYCSNQPTGNYSMWKAAKPFSEIPSLPMLPFVGTAWHYMPIIGQYRLDRQHIACREKRRRYGDIVREKIGSFDIVMCFTPEDLQEIVKNEGIYPYRVEFDSVKAYRGARKHWFSTAGLMA</sequence>
<evidence type="ECO:0000256" key="1">
    <source>
        <dbReference type="ARBA" id="ARBA00001971"/>
    </source>
</evidence>
<keyword evidence="5 9" id="KW-0560">Oxidoreductase</keyword>
<keyword evidence="6 8" id="KW-0408">Iron</keyword>
<comment type="caution">
    <text evidence="10">The sequence shown here is derived from an EMBL/GenBank/DDBJ whole genome shotgun (WGS) entry which is preliminary data.</text>
</comment>
<comment type="similarity">
    <text evidence="2 9">Belongs to the cytochrome P450 family.</text>
</comment>
<evidence type="ECO:0000256" key="8">
    <source>
        <dbReference type="PIRSR" id="PIRSR602401-1"/>
    </source>
</evidence>
<dbReference type="InterPro" id="IPR001128">
    <property type="entry name" value="Cyt_P450"/>
</dbReference>
<dbReference type="PRINTS" id="PR00385">
    <property type="entry name" value="P450"/>
</dbReference>
<evidence type="ECO:0000256" key="9">
    <source>
        <dbReference type="RuleBase" id="RU000461"/>
    </source>
</evidence>
<dbReference type="PANTHER" id="PTHR24279">
    <property type="entry name" value="CYTOCHROME P450"/>
    <property type="match status" value="1"/>
</dbReference>
<dbReference type="PROSITE" id="PS00086">
    <property type="entry name" value="CYTOCHROME_P450"/>
    <property type="match status" value="1"/>
</dbReference>
<dbReference type="InterPro" id="IPR050479">
    <property type="entry name" value="CYP11_CYP27_families"/>
</dbReference>
<evidence type="ECO:0000256" key="7">
    <source>
        <dbReference type="ARBA" id="ARBA00023033"/>
    </source>
</evidence>
<name>A0AAV4QKD7_CAEEX</name>
<dbReference type="GO" id="GO:0004497">
    <property type="term" value="F:monooxygenase activity"/>
    <property type="evidence" value="ECO:0007669"/>
    <property type="project" value="UniProtKB-KW"/>
</dbReference>
<evidence type="ECO:0000256" key="4">
    <source>
        <dbReference type="ARBA" id="ARBA00022723"/>
    </source>
</evidence>
<dbReference type="GO" id="GO:0016705">
    <property type="term" value="F:oxidoreductase activity, acting on paired donors, with incorporation or reduction of molecular oxygen"/>
    <property type="evidence" value="ECO:0007669"/>
    <property type="project" value="InterPro"/>
</dbReference>
<feature type="binding site" description="axial binding residue" evidence="8">
    <location>
        <position position="475"/>
    </location>
    <ligand>
        <name>heme</name>
        <dbReference type="ChEBI" id="CHEBI:30413"/>
    </ligand>
    <ligandPart>
        <name>Fe</name>
        <dbReference type="ChEBI" id="CHEBI:18248"/>
    </ligandPart>
</feature>
<dbReference type="FunFam" id="1.10.630.10:FF:000006">
    <property type="entry name" value="Cytochrome P450 302a1, mitochondrial"/>
    <property type="match status" value="1"/>
</dbReference>
<keyword evidence="4 8" id="KW-0479">Metal-binding</keyword>
<evidence type="ECO:0000256" key="6">
    <source>
        <dbReference type="ARBA" id="ARBA00023004"/>
    </source>
</evidence>
<dbReference type="PANTHER" id="PTHR24279:SF120">
    <property type="entry name" value="CYTOCHROME P450"/>
    <property type="match status" value="1"/>
</dbReference>
<keyword evidence="11" id="KW-1185">Reference proteome</keyword>
<keyword evidence="3 8" id="KW-0349">Heme</keyword>
<dbReference type="InterPro" id="IPR036396">
    <property type="entry name" value="Cyt_P450_sf"/>
</dbReference>
<evidence type="ECO:0000256" key="5">
    <source>
        <dbReference type="ARBA" id="ARBA00023002"/>
    </source>
</evidence>
<dbReference type="CDD" id="cd11054">
    <property type="entry name" value="CYP24A1-like"/>
    <property type="match status" value="1"/>
</dbReference>
<gene>
    <name evidence="10" type="primary">Cyp49a1</name>
    <name evidence="10" type="ORF">CEXT_101001</name>
</gene>
<dbReference type="PRINTS" id="PR00463">
    <property type="entry name" value="EP450I"/>
</dbReference>
<feature type="non-terminal residue" evidence="10">
    <location>
        <position position="659"/>
    </location>
</feature>
<dbReference type="GO" id="GO:0005506">
    <property type="term" value="F:iron ion binding"/>
    <property type="evidence" value="ECO:0007669"/>
    <property type="project" value="InterPro"/>
</dbReference>
<dbReference type="GO" id="GO:0020037">
    <property type="term" value="F:heme binding"/>
    <property type="evidence" value="ECO:0007669"/>
    <property type="project" value="InterPro"/>
</dbReference>
<dbReference type="InterPro" id="IPR002401">
    <property type="entry name" value="Cyt_P450_E_grp-I"/>
</dbReference>
<evidence type="ECO:0000313" key="10">
    <source>
        <dbReference type="EMBL" id="GIY08702.1"/>
    </source>
</evidence>
<dbReference type="Proteomes" id="UP001054945">
    <property type="component" value="Unassembled WGS sequence"/>
</dbReference>
<reference evidence="10 11" key="1">
    <citation type="submission" date="2021-06" db="EMBL/GenBank/DDBJ databases">
        <title>Caerostris extrusa draft genome.</title>
        <authorList>
            <person name="Kono N."/>
            <person name="Arakawa K."/>
        </authorList>
    </citation>
    <scope>NUCLEOTIDE SEQUENCE [LARGE SCALE GENOMIC DNA]</scope>
</reference>
<accession>A0AAV4QKD7</accession>
<protein>
    <submittedName>
        <fullName evidence="10">Probable cytochrome P450 49a1</fullName>
    </submittedName>
</protein>
<keyword evidence="7 9" id="KW-0503">Monooxygenase</keyword>
<dbReference type="InterPro" id="IPR017972">
    <property type="entry name" value="Cyt_P450_CS"/>
</dbReference>
<dbReference type="Pfam" id="PF00067">
    <property type="entry name" value="p450"/>
    <property type="match status" value="1"/>
</dbReference>
<evidence type="ECO:0000313" key="11">
    <source>
        <dbReference type="Proteomes" id="UP001054945"/>
    </source>
</evidence>
<evidence type="ECO:0000256" key="3">
    <source>
        <dbReference type="ARBA" id="ARBA00022617"/>
    </source>
</evidence>
<comment type="cofactor">
    <cofactor evidence="1 8">
        <name>heme</name>
        <dbReference type="ChEBI" id="CHEBI:30413"/>
    </cofactor>
</comment>
<dbReference type="EMBL" id="BPLR01006280">
    <property type="protein sequence ID" value="GIY08702.1"/>
    <property type="molecule type" value="Genomic_DNA"/>
</dbReference>
<dbReference type="Gene3D" id="1.10.630.10">
    <property type="entry name" value="Cytochrome P450"/>
    <property type="match status" value="2"/>
</dbReference>